<evidence type="ECO:0000256" key="4">
    <source>
        <dbReference type="ARBA" id="ARBA00022630"/>
    </source>
</evidence>
<evidence type="ECO:0000313" key="7">
    <source>
        <dbReference type="EMBL" id="SVB60667.1"/>
    </source>
</evidence>
<feature type="non-terminal residue" evidence="7">
    <location>
        <position position="1"/>
    </location>
</feature>
<dbReference type="InterPro" id="IPR003171">
    <property type="entry name" value="Mehydrof_redctse-like"/>
</dbReference>
<comment type="pathway">
    <text evidence="2">One-carbon metabolism; tetrahydrofolate interconversion.</text>
</comment>
<protein>
    <submittedName>
        <fullName evidence="7">Uncharacterized protein</fullName>
    </submittedName>
</protein>
<accession>A0A382FEX7</accession>
<dbReference type="PANTHER" id="PTHR45754">
    <property type="entry name" value="METHYLENETETRAHYDROFOLATE REDUCTASE"/>
    <property type="match status" value="1"/>
</dbReference>
<dbReference type="UniPathway" id="UPA00193"/>
<proteinExistence type="inferred from homology"/>
<sequence>QKKLSAIKPEFFSVTFGALGSSQNATFETVTKLLKNTNVPVSPHLTCVGIKKSQATELLDKYIELGVNRVMVLKGDTPQVRFPYKNSRDKGDFHFANEMVEFIKEQYKGYFHIQVGAFPEKHPQSKSFTNDIKFFVNKVNSGADSAVTQYFYNVDAYFSFVDEVQKFGVDIPIVPGIMPITNYEDLISFSKMAGAEIPSWIMNRLQLYKDDEESLKAFGQEVVSEMCLKLKAGGVKDFHFYSMNRTEPVLSIAKYII</sequence>
<keyword evidence="4" id="KW-0285">Flavoprotein</keyword>
<name>A0A382FEX7_9ZZZZ</name>
<evidence type="ECO:0000256" key="3">
    <source>
        <dbReference type="ARBA" id="ARBA00006743"/>
    </source>
</evidence>
<evidence type="ECO:0000256" key="5">
    <source>
        <dbReference type="ARBA" id="ARBA00022827"/>
    </source>
</evidence>
<dbReference type="GO" id="GO:0005829">
    <property type="term" value="C:cytosol"/>
    <property type="evidence" value="ECO:0007669"/>
    <property type="project" value="TreeGrafter"/>
</dbReference>
<dbReference type="GO" id="GO:0004489">
    <property type="term" value="F:methylenetetrahydrofolate reductase [NAD(P)H] activity"/>
    <property type="evidence" value="ECO:0007669"/>
    <property type="project" value="InterPro"/>
</dbReference>
<comment type="similarity">
    <text evidence="3">Belongs to the methylenetetrahydrofolate reductase family.</text>
</comment>
<dbReference type="PANTHER" id="PTHR45754:SF3">
    <property type="entry name" value="METHYLENETETRAHYDROFOLATE REDUCTASE (NADPH)"/>
    <property type="match status" value="1"/>
</dbReference>
<dbReference type="CDD" id="cd00537">
    <property type="entry name" value="MTHFR"/>
    <property type="match status" value="1"/>
</dbReference>
<comment type="cofactor">
    <cofactor evidence="1">
        <name>FAD</name>
        <dbReference type="ChEBI" id="CHEBI:57692"/>
    </cofactor>
</comment>
<dbReference type="SUPFAM" id="SSF51730">
    <property type="entry name" value="FAD-linked oxidoreductase"/>
    <property type="match status" value="1"/>
</dbReference>
<reference evidence="7" key="1">
    <citation type="submission" date="2018-05" db="EMBL/GenBank/DDBJ databases">
        <authorList>
            <person name="Lanie J.A."/>
            <person name="Ng W.-L."/>
            <person name="Kazmierczak K.M."/>
            <person name="Andrzejewski T.M."/>
            <person name="Davidsen T.M."/>
            <person name="Wayne K.J."/>
            <person name="Tettelin H."/>
            <person name="Glass J.I."/>
            <person name="Rusch D."/>
            <person name="Podicherti R."/>
            <person name="Tsui H.-C.T."/>
            <person name="Winkler M.E."/>
        </authorList>
    </citation>
    <scope>NUCLEOTIDE SEQUENCE</scope>
</reference>
<evidence type="ECO:0000256" key="1">
    <source>
        <dbReference type="ARBA" id="ARBA00001974"/>
    </source>
</evidence>
<dbReference type="Pfam" id="PF02219">
    <property type="entry name" value="MTHFR"/>
    <property type="match status" value="1"/>
</dbReference>
<dbReference type="GO" id="GO:0009086">
    <property type="term" value="P:methionine biosynthetic process"/>
    <property type="evidence" value="ECO:0007669"/>
    <property type="project" value="TreeGrafter"/>
</dbReference>
<dbReference type="GO" id="GO:0035999">
    <property type="term" value="P:tetrahydrofolate interconversion"/>
    <property type="evidence" value="ECO:0007669"/>
    <property type="project" value="UniProtKB-UniPathway"/>
</dbReference>
<gene>
    <name evidence="7" type="ORF">METZ01_LOCUS213521</name>
</gene>
<dbReference type="Gene3D" id="3.20.20.220">
    <property type="match status" value="1"/>
</dbReference>
<keyword evidence="6" id="KW-0560">Oxidoreductase</keyword>
<dbReference type="EMBL" id="UINC01049198">
    <property type="protein sequence ID" value="SVB60667.1"/>
    <property type="molecule type" value="Genomic_DNA"/>
</dbReference>
<dbReference type="AlphaFoldDB" id="A0A382FEX7"/>
<organism evidence="7">
    <name type="scientific">marine metagenome</name>
    <dbReference type="NCBI Taxonomy" id="408172"/>
    <lineage>
        <taxon>unclassified sequences</taxon>
        <taxon>metagenomes</taxon>
        <taxon>ecological metagenomes</taxon>
    </lineage>
</organism>
<evidence type="ECO:0000256" key="2">
    <source>
        <dbReference type="ARBA" id="ARBA00004777"/>
    </source>
</evidence>
<dbReference type="InterPro" id="IPR029041">
    <property type="entry name" value="FAD-linked_oxidoreductase-like"/>
</dbReference>
<keyword evidence="5" id="KW-0274">FAD</keyword>
<dbReference type="GO" id="GO:0071949">
    <property type="term" value="F:FAD binding"/>
    <property type="evidence" value="ECO:0007669"/>
    <property type="project" value="TreeGrafter"/>
</dbReference>
<evidence type="ECO:0000256" key="6">
    <source>
        <dbReference type="ARBA" id="ARBA00023002"/>
    </source>
</evidence>